<dbReference type="EMBL" id="LPEQ01000113">
    <property type="protein sequence ID" value="KVV40896.1"/>
    <property type="molecule type" value="Genomic_DNA"/>
</dbReference>
<evidence type="ECO:0000313" key="1">
    <source>
        <dbReference type="EMBL" id="KVV40896.1"/>
    </source>
</evidence>
<comment type="caution">
    <text evidence="1">The sequence shown here is derived from an EMBL/GenBank/DDBJ whole genome shotgun (WGS) entry which is preliminary data.</text>
</comment>
<keyword evidence="2" id="KW-1185">Reference proteome</keyword>
<dbReference type="Proteomes" id="UP000062317">
    <property type="component" value="Unassembled WGS sequence"/>
</dbReference>
<dbReference type="Gene3D" id="1.10.10.10">
    <property type="entry name" value="Winged helix-like DNA-binding domain superfamily/Winged helix DNA-binding domain"/>
    <property type="match status" value="1"/>
</dbReference>
<accession>A0A106DR20</accession>
<proteinExistence type="predicted"/>
<evidence type="ECO:0008006" key="3">
    <source>
        <dbReference type="Google" id="ProtNLM"/>
    </source>
</evidence>
<dbReference type="RefSeq" id="WP_060108216.1">
    <property type="nucleotide sequence ID" value="NZ_LPEQ01000113.1"/>
</dbReference>
<protein>
    <recommendedName>
        <fullName evidence="3">MarR family transcriptional regulator</fullName>
    </recommendedName>
</protein>
<dbReference type="InterPro" id="IPR036388">
    <property type="entry name" value="WH-like_DNA-bd_sf"/>
</dbReference>
<sequence>MTTDKSCTPEKGFTPTQKKILRLIRKHESVYSMSALAGLVFDQQHNKPRSAQGAALSIGRHVRPLIDAGLVSTYNPHGASLFRLTAAGKRAAEGLDSTEQ</sequence>
<reference evidence="1 2" key="1">
    <citation type="submission" date="2015-11" db="EMBL/GenBank/DDBJ databases">
        <title>Expanding the genomic diversity of Burkholderia species for the development of highly accurate diagnostics.</title>
        <authorList>
            <person name="Sahl J."/>
            <person name="Keim P."/>
            <person name="Wagner D."/>
        </authorList>
    </citation>
    <scope>NUCLEOTIDE SEQUENCE [LARGE SCALE GENOMIC DNA]</scope>
    <source>
        <strain evidence="1 2">MSMB1301WGS</strain>
    </source>
</reference>
<evidence type="ECO:0000313" key="2">
    <source>
        <dbReference type="Proteomes" id="UP000062317"/>
    </source>
</evidence>
<dbReference type="AlphaFoldDB" id="A0A106DR20"/>
<gene>
    <name evidence="1" type="ORF">WT27_13290</name>
</gene>
<name>A0A106DR20_9BURK</name>
<organism evidence="1 2">
    <name type="scientific">Burkholderia territorii</name>
    <dbReference type="NCBI Taxonomy" id="1503055"/>
    <lineage>
        <taxon>Bacteria</taxon>
        <taxon>Pseudomonadati</taxon>
        <taxon>Pseudomonadota</taxon>
        <taxon>Betaproteobacteria</taxon>
        <taxon>Burkholderiales</taxon>
        <taxon>Burkholderiaceae</taxon>
        <taxon>Burkholderia</taxon>
        <taxon>Burkholderia cepacia complex</taxon>
    </lineage>
</organism>